<evidence type="ECO:0000313" key="11">
    <source>
        <dbReference type="EMBL" id="KXU36217.1"/>
    </source>
</evidence>
<comment type="pathway">
    <text evidence="2 9">Amino-acid biosynthesis; L-tryptophan biosynthesis; L-tryptophan from chorismate: step 3/5.</text>
</comment>
<dbReference type="GO" id="GO:0000162">
    <property type="term" value="P:L-tryptophan biosynthetic process"/>
    <property type="evidence" value="ECO:0007669"/>
    <property type="project" value="UniProtKB-UniRule"/>
</dbReference>
<evidence type="ECO:0000313" key="12">
    <source>
        <dbReference type="Proteomes" id="UP000070058"/>
    </source>
</evidence>
<name>A0A139SNQ3_9BACT</name>
<gene>
    <name evidence="9" type="primary">trpF</name>
    <name evidence="11" type="ORF">AXK11_04640</name>
</gene>
<sequence length="233" mass="25463">MAPATLSPAVAAAAAAEPFRLKVCGLTSLRDARFADQCGADYLGFILHRASPRFLAPERFFEMLPELPAQKKVAVMVEPAEELLDEVLAAGFDFFQVHFRHTVELARLRHWSAALRADRLWLAPKLPPAEDVPEAWFPLCAAVVLDTFSPDKFGGTGEVGDWQKFARHRARHPGQQWILAGGLGPQNIADAVWASGARFVDVNSGVETAPGIKDLAKLERFTAELARARAALV</sequence>
<keyword evidence="5 9" id="KW-0028">Amino-acid biosynthesis</keyword>
<comment type="caution">
    <text evidence="11">The sequence shown here is derived from an EMBL/GenBank/DDBJ whole genome shotgun (WGS) entry which is preliminary data.</text>
</comment>
<dbReference type="InterPro" id="IPR044643">
    <property type="entry name" value="TrpF_fam"/>
</dbReference>
<reference evidence="12" key="1">
    <citation type="submission" date="2016-02" db="EMBL/GenBank/DDBJ databases">
        <authorList>
            <person name="Sanders J.G."/>
            <person name="Lin J.Y."/>
            <person name="Wertz J.T."/>
            <person name="Russell J.A."/>
            <person name="Moreau C.S."/>
            <person name="Powell S."/>
        </authorList>
    </citation>
    <scope>NUCLEOTIDE SEQUENCE [LARGE SCALE GENOMIC DNA]</scope>
    <source>
        <strain evidence="12">CAG34</strain>
    </source>
</reference>
<dbReference type="Gene3D" id="3.20.20.70">
    <property type="entry name" value="Aldolase class I"/>
    <property type="match status" value="1"/>
</dbReference>
<dbReference type="CDD" id="cd00405">
    <property type="entry name" value="PRAI"/>
    <property type="match status" value="1"/>
</dbReference>
<comment type="catalytic activity">
    <reaction evidence="1 9">
        <text>N-(5-phospho-beta-D-ribosyl)anthranilate = 1-(2-carboxyphenylamino)-1-deoxy-D-ribulose 5-phosphate</text>
        <dbReference type="Rhea" id="RHEA:21540"/>
        <dbReference type="ChEBI" id="CHEBI:18277"/>
        <dbReference type="ChEBI" id="CHEBI:58613"/>
        <dbReference type="EC" id="5.3.1.24"/>
    </reaction>
</comment>
<keyword evidence="12" id="KW-1185">Reference proteome</keyword>
<dbReference type="SUPFAM" id="SSF51366">
    <property type="entry name" value="Ribulose-phoshate binding barrel"/>
    <property type="match status" value="1"/>
</dbReference>
<dbReference type="PANTHER" id="PTHR42894">
    <property type="entry name" value="N-(5'-PHOSPHORIBOSYL)ANTHRANILATE ISOMERASE"/>
    <property type="match status" value="1"/>
</dbReference>
<evidence type="ECO:0000256" key="9">
    <source>
        <dbReference type="HAMAP-Rule" id="MF_00135"/>
    </source>
</evidence>
<evidence type="ECO:0000256" key="5">
    <source>
        <dbReference type="ARBA" id="ARBA00022605"/>
    </source>
</evidence>
<dbReference type="GO" id="GO:0004640">
    <property type="term" value="F:phosphoribosylanthranilate isomerase activity"/>
    <property type="evidence" value="ECO:0007669"/>
    <property type="project" value="UniProtKB-UniRule"/>
</dbReference>
<keyword evidence="6 9" id="KW-0822">Tryptophan biosynthesis</keyword>
<evidence type="ECO:0000256" key="1">
    <source>
        <dbReference type="ARBA" id="ARBA00001164"/>
    </source>
</evidence>
<dbReference type="Proteomes" id="UP000070058">
    <property type="component" value="Unassembled WGS sequence"/>
</dbReference>
<comment type="similarity">
    <text evidence="9">Belongs to the TrpF family.</text>
</comment>
<organism evidence="11 12">
    <name type="scientific">Cephaloticoccus primus</name>
    <dbReference type="NCBI Taxonomy" id="1548207"/>
    <lineage>
        <taxon>Bacteria</taxon>
        <taxon>Pseudomonadati</taxon>
        <taxon>Verrucomicrobiota</taxon>
        <taxon>Opitutia</taxon>
        <taxon>Opitutales</taxon>
        <taxon>Opitutaceae</taxon>
        <taxon>Cephaloticoccus</taxon>
    </lineage>
</organism>
<evidence type="ECO:0000256" key="6">
    <source>
        <dbReference type="ARBA" id="ARBA00022822"/>
    </source>
</evidence>
<accession>A0A139SNQ3</accession>
<evidence type="ECO:0000256" key="2">
    <source>
        <dbReference type="ARBA" id="ARBA00004664"/>
    </source>
</evidence>
<dbReference type="STRING" id="1548207.AXK11_04640"/>
<keyword evidence="8 9" id="KW-0413">Isomerase</keyword>
<evidence type="ECO:0000256" key="3">
    <source>
        <dbReference type="ARBA" id="ARBA00012572"/>
    </source>
</evidence>
<protein>
    <recommendedName>
        <fullName evidence="4 9">N-(5'-phosphoribosyl)anthranilate isomerase</fullName>
        <shortName evidence="9">PRAI</shortName>
        <ecNumber evidence="3 9">5.3.1.24</ecNumber>
    </recommendedName>
</protein>
<dbReference type="InterPro" id="IPR013785">
    <property type="entry name" value="Aldolase_TIM"/>
</dbReference>
<dbReference type="UniPathway" id="UPA00035">
    <property type="reaction ID" value="UER00042"/>
</dbReference>
<evidence type="ECO:0000256" key="7">
    <source>
        <dbReference type="ARBA" id="ARBA00023141"/>
    </source>
</evidence>
<evidence type="ECO:0000259" key="10">
    <source>
        <dbReference type="Pfam" id="PF00697"/>
    </source>
</evidence>
<dbReference type="AlphaFoldDB" id="A0A139SNQ3"/>
<proteinExistence type="inferred from homology"/>
<evidence type="ECO:0000256" key="4">
    <source>
        <dbReference type="ARBA" id="ARBA00022272"/>
    </source>
</evidence>
<dbReference type="Pfam" id="PF00697">
    <property type="entry name" value="PRAI"/>
    <property type="match status" value="1"/>
</dbReference>
<dbReference type="InterPro" id="IPR001240">
    <property type="entry name" value="PRAI_dom"/>
</dbReference>
<dbReference type="EC" id="5.3.1.24" evidence="3 9"/>
<dbReference type="InterPro" id="IPR011060">
    <property type="entry name" value="RibuloseP-bd_barrel"/>
</dbReference>
<dbReference type="HAMAP" id="MF_00135">
    <property type="entry name" value="PRAI"/>
    <property type="match status" value="1"/>
</dbReference>
<keyword evidence="7 9" id="KW-0057">Aromatic amino acid biosynthesis</keyword>
<dbReference type="EMBL" id="LSZQ01000036">
    <property type="protein sequence ID" value="KXU36217.1"/>
    <property type="molecule type" value="Genomic_DNA"/>
</dbReference>
<dbReference type="PANTHER" id="PTHR42894:SF1">
    <property type="entry name" value="N-(5'-PHOSPHORIBOSYL)ANTHRANILATE ISOMERASE"/>
    <property type="match status" value="1"/>
</dbReference>
<feature type="domain" description="N-(5'phosphoribosyl) anthranilate isomerase (PRAI)" evidence="10">
    <location>
        <begin position="22"/>
        <end position="222"/>
    </location>
</feature>
<evidence type="ECO:0000256" key="8">
    <source>
        <dbReference type="ARBA" id="ARBA00023235"/>
    </source>
</evidence>